<feature type="compositionally biased region" description="Basic and acidic residues" evidence="2">
    <location>
        <begin position="264"/>
        <end position="278"/>
    </location>
</feature>
<evidence type="ECO:0000256" key="2">
    <source>
        <dbReference type="SAM" id="MobiDB-lite"/>
    </source>
</evidence>
<dbReference type="GO" id="GO:0008270">
    <property type="term" value="F:zinc ion binding"/>
    <property type="evidence" value="ECO:0007669"/>
    <property type="project" value="UniProtKB-KW"/>
</dbReference>
<dbReference type="PROSITE" id="PS00028">
    <property type="entry name" value="ZINC_FINGER_C2H2_1"/>
    <property type="match status" value="1"/>
</dbReference>
<keyword evidence="5" id="KW-1185">Reference proteome</keyword>
<feature type="region of interest" description="Disordered" evidence="2">
    <location>
        <begin position="1"/>
        <end position="55"/>
    </location>
</feature>
<sequence>MMLAHNYPFFHGQQHQHQHQQSQPQHPSQLQQLQQRYNQHHQQQQFQQTQGHFAAATAAASDPAAFSATLDNIPTAAAAFAATQRYQHRRPATSSSQAVNSMSSNSWMLHGQQTPRQPQQFGHQRDSSLSSVGSNPPASPYNANTANPQIAVTDAAGDGLHDITGATDNNYTFAITKPMAIPDSFYANHIGSFSSGHSGGGMNGHNAMGDMATTDALPALTGAQQQRQGGLVPSDMSASGLPTRSRPVSVASSIGGDSPATPSFHEHEDEHRRPKNGEGPDFPVLFPLDSDLEYVNDCLHFRFDDIAYANGTNTPKLDRTMTDVYGDELYSPNFTITSASPPPQTHMAMSPPSDLFTQRIQAANSQHFLTAQSPDSGTHSPFRQGSPYASAVNEFPMTKVGTNRVRLESAQQLRERRKAEEDAKQFRRQMARHSQQGQQRQQQQSTPTTISPKDAVLEFNEADADSNFPLFPPQETNTYGLEQNNASADMSGAASQPSASPFQSMSTTPVQSGFNFSMPSNVQLPQQYPFIPRQPSQPQQQHQQRQQQLTPSASTFSRMSSAEASNTDGGSSNSGSVSRPDRTAADGGTYTCTYHGCTLRFDTPALLQKHKREGHRQASTLNHLRSPGLIGQPASSVASSQAGPHRCDRINPSTGKPCNTVFSRPYDLTRHEDTIHNAKKQKTRLRGTIAYATLTSMSRASTVGELCKASKQANKEGKQSSERGTQHAKYTTCPSQMCLLRTGVSSLARCYEITRLRCYDATTKRRSDAKLRLLGVRCVALLARHAPRRHVVLSHTRT</sequence>
<keyword evidence="1" id="KW-0862">Zinc</keyword>
<feature type="compositionally biased region" description="Low complexity" evidence="2">
    <location>
        <begin position="11"/>
        <end position="55"/>
    </location>
</feature>
<feature type="compositionally biased region" description="Polar residues" evidence="2">
    <location>
        <begin position="549"/>
        <end position="568"/>
    </location>
</feature>
<dbReference type="Proteomes" id="UP000286045">
    <property type="component" value="Unassembled WGS sequence"/>
</dbReference>
<feature type="region of interest" description="Disordered" evidence="2">
    <location>
        <begin position="632"/>
        <end position="654"/>
    </location>
</feature>
<accession>A0A439CVQ6</accession>
<feature type="compositionally biased region" description="Low complexity" evidence="2">
    <location>
        <begin position="533"/>
        <end position="548"/>
    </location>
</feature>
<feature type="region of interest" description="Disordered" evidence="2">
    <location>
        <begin position="107"/>
        <end position="146"/>
    </location>
</feature>
<proteinExistence type="predicted"/>
<comment type="caution">
    <text evidence="4">The sequence shown here is derived from an EMBL/GenBank/DDBJ whole genome shotgun (WGS) entry which is preliminary data.</text>
</comment>
<feature type="compositionally biased region" description="Polar residues" evidence="2">
    <location>
        <begin position="111"/>
        <end position="146"/>
    </location>
</feature>
<feature type="compositionally biased region" description="Polar residues" evidence="2">
    <location>
        <begin position="507"/>
        <end position="526"/>
    </location>
</feature>
<evidence type="ECO:0000313" key="4">
    <source>
        <dbReference type="EMBL" id="RWA06235.1"/>
    </source>
</evidence>
<feature type="compositionally biased region" description="Low complexity" evidence="2">
    <location>
        <begin position="569"/>
        <end position="578"/>
    </location>
</feature>
<evidence type="ECO:0000313" key="5">
    <source>
        <dbReference type="Proteomes" id="UP000286045"/>
    </source>
</evidence>
<feature type="region of interest" description="Disordered" evidence="2">
    <location>
        <begin position="222"/>
        <end position="282"/>
    </location>
</feature>
<feature type="compositionally biased region" description="Low complexity" evidence="2">
    <location>
        <begin position="490"/>
        <end position="506"/>
    </location>
</feature>
<dbReference type="SMART" id="SM00355">
    <property type="entry name" value="ZnF_C2H2"/>
    <property type="match status" value="2"/>
</dbReference>
<evidence type="ECO:0000256" key="1">
    <source>
        <dbReference type="PROSITE-ProRule" id="PRU00042"/>
    </source>
</evidence>
<dbReference type="EMBL" id="RYZI01000355">
    <property type="protein sequence ID" value="RWA06235.1"/>
    <property type="molecule type" value="Genomic_DNA"/>
</dbReference>
<dbReference type="STRING" id="363999.A0A439CVQ6"/>
<keyword evidence="1" id="KW-0479">Metal-binding</keyword>
<gene>
    <name evidence="4" type="ORF">EKO27_g8874</name>
</gene>
<feature type="region of interest" description="Disordered" evidence="2">
    <location>
        <begin position="403"/>
        <end position="450"/>
    </location>
</feature>
<organism evidence="4 5">
    <name type="scientific">Xylaria grammica</name>
    <dbReference type="NCBI Taxonomy" id="363999"/>
    <lineage>
        <taxon>Eukaryota</taxon>
        <taxon>Fungi</taxon>
        <taxon>Dikarya</taxon>
        <taxon>Ascomycota</taxon>
        <taxon>Pezizomycotina</taxon>
        <taxon>Sordariomycetes</taxon>
        <taxon>Xylariomycetidae</taxon>
        <taxon>Xylariales</taxon>
        <taxon>Xylariaceae</taxon>
        <taxon>Xylaria</taxon>
    </lineage>
</organism>
<evidence type="ECO:0000259" key="3">
    <source>
        <dbReference type="PROSITE" id="PS50157"/>
    </source>
</evidence>
<feature type="domain" description="C2H2-type" evidence="3">
    <location>
        <begin position="645"/>
        <end position="681"/>
    </location>
</feature>
<dbReference type="InterPro" id="IPR013087">
    <property type="entry name" value="Znf_C2H2_type"/>
</dbReference>
<keyword evidence="1" id="KW-0863">Zinc-finger</keyword>
<feature type="compositionally biased region" description="Basic and acidic residues" evidence="2">
    <location>
        <begin position="413"/>
        <end position="425"/>
    </location>
</feature>
<dbReference type="PROSITE" id="PS50157">
    <property type="entry name" value="ZINC_FINGER_C2H2_2"/>
    <property type="match status" value="1"/>
</dbReference>
<feature type="compositionally biased region" description="Low complexity" evidence="2">
    <location>
        <begin position="435"/>
        <end position="444"/>
    </location>
</feature>
<dbReference type="AlphaFoldDB" id="A0A439CVQ6"/>
<feature type="compositionally biased region" description="Polar residues" evidence="2">
    <location>
        <begin position="633"/>
        <end position="642"/>
    </location>
</feature>
<name>A0A439CVQ6_9PEZI</name>
<protein>
    <recommendedName>
        <fullName evidence="3">C2H2-type domain-containing protein</fullName>
    </recommendedName>
</protein>
<feature type="region of interest" description="Disordered" evidence="2">
    <location>
        <begin position="487"/>
        <end position="584"/>
    </location>
</feature>
<reference evidence="4 5" key="1">
    <citation type="submission" date="2018-12" db="EMBL/GenBank/DDBJ databases">
        <title>Draft genome sequence of Xylaria grammica IHI A82.</title>
        <authorList>
            <person name="Buettner E."/>
            <person name="Kellner H."/>
        </authorList>
    </citation>
    <scope>NUCLEOTIDE SEQUENCE [LARGE SCALE GENOMIC DNA]</scope>
    <source>
        <strain evidence="4 5">IHI A82</strain>
    </source>
</reference>